<dbReference type="Proteomes" id="UP000265566">
    <property type="component" value="Chromosome 2"/>
</dbReference>
<accession>A0A396JD78</accession>
<dbReference type="EMBL" id="PSQE01000002">
    <property type="protein sequence ID" value="RHN76169.1"/>
    <property type="molecule type" value="Genomic_DNA"/>
</dbReference>
<sequence>MKFFPLFSNAVPSCIICVAEIVFIDPKQTNNTEFEGFVSSHSLQTLGFIPPTLPREPVDRTTGPIDQTGILNFLVK</sequence>
<name>A0A396JD78_MEDTR</name>
<reference evidence="2" key="1">
    <citation type="journal article" date="2018" name="Nat. Plants">
        <title>Whole-genome landscape of Medicago truncatula symbiotic genes.</title>
        <authorList>
            <person name="Pecrix Y."/>
            <person name="Staton S.E."/>
            <person name="Sallet E."/>
            <person name="Lelandais-Briere C."/>
            <person name="Moreau S."/>
            <person name="Carrere S."/>
            <person name="Blein T."/>
            <person name="Jardinaud M.F."/>
            <person name="Latrasse D."/>
            <person name="Zouine M."/>
            <person name="Zahm M."/>
            <person name="Kreplak J."/>
            <person name="Mayjonade B."/>
            <person name="Satge C."/>
            <person name="Perez M."/>
            <person name="Cauet S."/>
            <person name="Marande W."/>
            <person name="Chantry-Darmon C."/>
            <person name="Lopez-Roques C."/>
            <person name="Bouchez O."/>
            <person name="Berard A."/>
            <person name="Debelle F."/>
            <person name="Munos S."/>
            <person name="Bendahmane A."/>
            <person name="Berges H."/>
            <person name="Niebel A."/>
            <person name="Buitink J."/>
            <person name="Frugier F."/>
            <person name="Benhamed M."/>
            <person name="Crespi M."/>
            <person name="Gouzy J."/>
            <person name="Gamas P."/>
        </authorList>
    </citation>
    <scope>NUCLEOTIDE SEQUENCE [LARGE SCALE GENOMIC DNA]</scope>
    <source>
        <strain evidence="2">cv. Jemalong A17</strain>
    </source>
</reference>
<protein>
    <submittedName>
        <fullName evidence="1">Uncharacterized protein</fullName>
    </submittedName>
</protein>
<evidence type="ECO:0000313" key="2">
    <source>
        <dbReference type="Proteomes" id="UP000265566"/>
    </source>
</evidence>
<proteinExistence type="predicted"/>
<gene>
    <name evidence="1" type="ORF">MtrunA17_Chr2g0329121</name>
</gene>
<evidence type="ECO:0000313" key="1">
    <source>
        <dbReference type="EMBL" id="RHN76169.1"/>
    </source>
</evidence>
<comment type="caution">
    <text evidence="1">The sequence shown here is derived from an EMBL/GenBank/DDBJ whole genome shotgun (WGS) entry which is preliminary data.</text>
</comment>
<dbReference type="AlphaFoldDB" id="A0A396JD78"/>
<dbReference type="Gramene" id="rna12454">
    <property type="protein sequence ID" value="RHN76169.1"/>
    <property type="gene ID" value="gene12454"/>
</dbReference>
<organism evidence="1 2">
    <name type="scientific">Medicago truncatula</name>
    <name type="common">Barrel medic</name>
    <name type="synonym">Medicago tribuloides</name>
    <dbReference type="NCBI Taxonomy" id="3880"/>
    <lineage>
        <taxon>Eukaryota</taxon>
        <taxon>Viridiplantae</taxon>
        <taxon>Streptophyta</taxon>
        <taxon>Embryophyta</taxon>
        <taxon>Tracheophyta</taxon>
        <taxon>Spermatophyta</taxon>
        <taxon>Magnoliopsida</taxon>
        <taxon>eudicotyledons</taxon>
        <taxon>Gunneridae</taxon>
        <taxon>Pentapetalae</taxon>
        <taxon>rosids</taxon>
        <taxon>fabids</taxon>
        <taxon>Fabales</taxon>
        <taxon>Fabaceae</taxon>
        <taxon>Papilionoideae</taxon>
        <taxon>50 kb inversion clade</taxon>
        <taxon>NPAAA clade</taxon>
        <taxon>Hologalegina</taxon>
        <taxon>IRL clade</taxon>
        <taxon>Trifolieae</taxon>
        <taxon>Medicago</taxon>
    </lineage>
</organism>